<proteinExistence type="predicted"/>
<evidence type="ECO:0000313" key="3">
    <source>
        <dbReference type="Proteomes" id="UP000807025"/>
    </source>
</evidence>
<gene>
    <name evidence="2" type="ORF">BDN71DRAFT_1509425</name>
</gene>
<organism evidence="2 3">
    <name type="scientific">Pleurotus eryngii</name>
    <name type="common">Boletus of the steppes</name>
    <dbReference type="NCBI Taxonomy" id="5323"/>
    <lineage>
        <taxon>Eukaryota</taxon>
        <taxon>Fungi</taxon>
        <taxon>Dikarya</taxon>
        <taxon>Basidiomycota</taxon>
        <taxon>Agaricomycotina</taxon>
        <taxon>Agaricomycetes</taxon>
        <taxon>Agaricomycetidae</taxon>
        <taxon>Agaricales</taxon>
        <taxon>Pleurotineae</taxon>
        <taxon>Pleurotaceae</taxon>
        <taxon>Pleurotus</taxon>
    </lineage>
</organism>
<comment type="caution">
    <text evidence="2">The sequence shown here is derived from an EMBL/GenBank/DDBJ whole genome shotgun (WGS) entry which is preliminary data.</text>
</comment>
<evidence type="ECO:0008006" key="4">
    <source>
        <dbReference type="Google" id="ProtNLM"/>
    </source>
</evidence>
<dbReference type="AlphaFoldDB" id="A0A9P5ZVH4"/>
<name>A0A9P5ZVH4_PLEER</name>
<protein>
    <recommendedName>
        <fullName evidence="4">Zn(2)-C6 fungal-type domain-containing protein</fullName>
    </recommendedName>
</protein>
<accession>A0A9P5ZVH4</accession>
<feature type="region of interest" description="Disordered" evidence="1">
    <location>
        <begin position="1"/>
        <end position="114"/>
    </location>
</feature>
<dbReference type="Proteomes" id="UP000807025">
    <property type="component" value="Unassembled WGS sequence"/>
</dbReference>
<feature type="compositionally biased region" description="Acidic residues" evidence="1">
    <location>
        <begin position="74"/>
        <end position="91"/>
    </location>
</feature>
<dbReference type="EMBL" id="MU154600">
    <property type="protein sequence ID" value="KAF9492526.1"/>
    <property type="molecule type" value="Genomic_DNA"/>
</dbReference>
<reference evidence="2" key="1">
    <citation type="submission" date="2020-11" db="EMBL/GenBank/DDBJ databases">
        <authorList>
            <consortium name="DOE Joint Genome Institute"/>
            <person name="Ahrendt S."/>
            <person name="Riley R."/>
            <person name="Andreopoulos W."/>
            <person name="Labutti K."/>
            <person name="Pangilinan J."/>
            <person name="Ruiz-Duenas F.J."/>
            <person name="Barrasa J.M."/>
            <person name="Sanchez-Garcia M."/>
            <person name="Camarero S."/>
            <person name="Miyauchi S."/>
            <person name="Serrano A."/>
            <person name="Linde D."/>
            <person name="Babiker R."/>
            <person name="Drula E."/>
            <person name="Ayuso-Fernandez I."/>
            <person name="Pacheco R."/>
            <person name="Padilla G."/>
            <person name="Ferreira P."/>
            <person name="Barriuso J."/>
            <person name="Kellner H."/>
            <person name="Castanera R."/>
            <person name="Alfaro M."/>
            <person name="Ramirez L."/>
            <person name="Pisabarro A.G."/>
            <person name="Kuo A."/>
            <person name="Tritt A."/>
            <person name="Lipzen A."/>
            <person name="He G."/>
            <person name="Yan M."/>
            <person name="Ng V."/>
            <person name="Cullen D."/>
            <person name="Martin F."/>
            <person name="Rosso M.-N."/>
            <person name="Henrissat B."/>
            <person name="Hibbett D."/>
            <person name="Martinez A.T."/>
            <person name="Grigoriev I.V."/>
        </authorList>
    </citation>
    <scope>NUCLEOTIDE SEQUENCE</scope>
    <source>
        <strain evidence="2">ATCC 90797</strain>
    </source>
</reference>
<sequence>MRRRMEKGKGKATDLAVSGVGKATDEITVRKMVAPKKRATAKSKSMVGSEMDEAGEGGQPVAGPSKPRRQPEPLSDEGEEFPEPSDDDEESESGKRRNPHWQAKPRKGSMALPKVKIVKRNMRGTTRLPLLGPTNGEFEPGCRRCTKAEVPCQRLARNPVGSCRRCRQKKVRCERVQELDDPNSLISQMRRQRDEVTPVPAEWQVFMQETNRRMDDMA</sequence>
<feature type="compositionally biased region" description="Basic residues" evidence="1">
    <location>
        <begin position="96"/>
        <end position="107"/>
    </location>
</feature>
<keyword evidence="3" id="KW-1185">Reference proteome</keyword>
<evidence type="ECO:0000313" key="2">
    <source>
        <dbReference type="EMBL" id="KAF9492526.1"/>
    </source>
</evidence>
<evidence type="ECO:0000256" key="1">
    <source>
        <dbReference type="SAM" id="MobiDB-lite"/>
    </source>
</evidence>